<dbReference type="Pfam" id="PF00589">
    <property type="entry name" value="Phage_integrase"/>
    <property type="match status" value="1"/>
</dbReference>
<dbReference type="GO" id="GO:0015074">
    <property type="term" value="P:DNA integration"/>
    <property type="evidence" value="ECO:0007669"/>
    <property type="project" value="InterPro"/>
</dbReference>
<dbReference type="EMBL" id="RIAS01000015">
    <property type="protein sequence ID" value="KAA8786588.1"/>
    <property type="molecule type" value="Genomic_DNA"/>
</dbReference>
<dbReference type="Proteomes" id="UP000323664">
    <property type="component" value="Unassembled WGS sequence"/>
</dbReference>
<comment type="caution">
    <text evidence="3">The sequence shown here is derived from an EMBL/GenBank/DDBJ whole genome shotgun (WGS) entry which is preliminary data.</text>
</comment>
<name>A0A5M9WYW9_PAEAM</name>
<protein>
    <submittedName>
        <fullName evidence="3">Tyrosine-type recombinase/integrase</fullName>
    </submittedName>
</protein>
<reference evidence="3 4" key="1">
    <citation type="journal article" date="2019" name="J. Ind. Microbiol. Biotechnol.">
        <title>Paenibacillus amylolyticus 27C64 has a diverse set of carbohydrate-active enzymes and complete pectin deconstruction system.</title>
        <authorList>
            <person name="Keggi C."/>
            <person name="Doran-Peterson J."/>
        </authorList>
    </citation>
    <scope>NUCLEOTIDE SEQUENCE [LARGE SCALE GENOMIC DNA]</scope>
    <source>
        <strain evidence="3 4">27C64</strain>
    </source>
</reference>
<keyword evidence="1" id="KW-0233">DNA recombination</keyword>
<evidence type="ECO:0000256" key="1">
    <source>
        <dbReference type="ARBA" id="ARBA00023172"/>
    </source>
</evidence>
<dbReference type="PROSITE" id="PS51898">
    <property type="entry name" value="TYR_RECOMBINASE"/>
    <property type="match status" value="1"/>
</dbReference>
<evidence type="ECO:0000313" key="4">
    <source>
        <dbReference type="Proteomes" id="UP000323664"/>
    </source>
</evidence>
<dbReference type="GO" id="GO:0006310">
    <property type="term" value="P:DNA recombination"/>
    <property type="evidence" value="ECO:0007669"/>
    <property type="project" value="UniProtKB-KW"/>
</dbReference>
<feature type="domain" description="Tyr recombinase" evidence="2">
    <location>
        <begin position="6"/>
        <end position="180"/>
    </location>
</feature>
<dbReference type="InterPro" id="IPR002104">
    <property type="entry name" value="Integrase_catalytic"/>
</dbReference>
<dbReference type="InterPro" id="IPR011010">
    <property type="entry name" value="DNA_brk_join_enz"/>
</dbReference>
<dbReference type="InterPro" id="IPR013762">
    <property type="entry name" value="Integrase-like_cat_sf"/>
</dbReference>
<dbReference type="Gene3D" id="1.10.443.10">
    <property type="entry name" value="Intergrase catalytic core"/>
    <property type="match status" value="1"/>
</dbReference>
<dbReference type="PANTHER" id="PTHR30349:SF82">
    <property type="entry name" value="INTEGRASE_RECOMBINASE YOEC-RELATED"/>
    <property type="match status" value="1"/>
</dbReference>
<dbReference type="AlphaFoldDB" id="A0A5M9WYW9"/>
<dbReference type="OrthoDB" id="9788852at2"/>
<sequence length="183" mass="21838">MGRRMQPIRNLDIIEDFKELLKQWELRNWLLFCVGISTGLRISDILPLRVRDVSGKYIELTEKKTKKYRKIIINKRLRSYFDHYLSEYDWLGPDDLLFKSQMGDFPISDVQAWRILKKIANELGLDDVGTHTMRKSFAYHFYQRTKDIGTLQEILNHSTPRMTMIYIGLVQENIDRAIMDFEM</sequence>
<dbReference type="GO" id="GO:0003677">
    <property type="term" value="F:DNA binding"/>
    <property type="evidence" value="ECO:0007669"/>
    <property type="project" value="InterPro"/>
</dbReference>
<dbReference type="InterPro" id="IPR050090">
    <property type="entry name" value="Tyrosine_recombinase_XerCD"/>
</dbReference>
<evidence type="ECO:0000313" key="3">
    <source>
        <dbReference type="EMBL" id="KAA8786588.1"/>
    </source>
</evidence>
<organism evidence="3 4">
    <name type="scientific">Paenibacillus amylolyticus</name>
    <dbReference type="NCBI Taxonomy" id="1451"/>
    <lineage>
        <taxon>Bacteria</taxon>
        <taxon>Bacillati</taxon>
        <taxon>Bacillota</taxon>
        <taxon>Bacilli</taxon>
        <taxon>Bacillales</taxon>
        <taxon>Paenibacillaceae</taxon>
        <taxon>Paenibacillus</taxon>
    </lineage>
</organism>
<proteinExistence type="predicted"/>
<dbReference type="PANTHER" id="PTHR30349">
    <property type="entry name" value="PHAGE INTEGRASE-RELATED"/>
    <property type="match status" value="1"/>
</dbReference>
<dbReference type="RefSeq" id="WP_123066292.1">
    <property type="nucleotide sequence ID" value="NZ_RIAS01000015.1"/>
</dbReference>
<dbReference type="SUPFAM" id="SSF56349">
    <property type="entry name" value="DNA breaking-rejoining enzymes"/>
    <property type="match status" value="1"/>
</dbReference>
<gene>
    <name evidence="3" type="ORF">EC604_22425</name>
</gene>
<evidence type="ECO:0000259" key="2">
    <source>
        <dbReference type="PROSITE" id="PS51898"/>
    </source>
</evidence>
<accession>A0A5M9WYW9</accession>